<protein>
    <recommendedName>
        <fullName evidence="3">Outer capsid protein VP2</fullName>
    </recommendedName>
</protein>
<evidence type="ECO:0000256" key="3">
    <source>
        <dbReference type="ARBA" id="ARBA00015347"/>
    </source>
</evidence>
<dbReference type="InterPro" id="IPR001742">
    <property type="entry name" value="Capsid_VP2_Orbivir"/>
</dbReference>
<gene>
    <name evidence="7" type="primary">VP2</name>
</gene>
<keyword evidence="4" id="KW-0167">Capsid protein</keyword>
<accession>A0A1B0UGE1</accession>
<dbReference type="Proteomes" id="UP000162947">
    <property type="component" value="Genome"/>
</dbReference>
<dbReference type="GO" id="GO:0039625">
    <property type="term" value="C:viral inner capsid"/>
    <property type="evidence" value="ECO:0007669"/>
    <property type="project" value="UniProtKB-KW"/>
</dbReference>
<reference evidence="7 8" key="1">
    <citation type="journal article" date="2016" name="Virus Genes">
        <title>Molecular evolution of epizootic hemorrhagic disease viruses in North America based on historical isolates using motif fingerprints.</title>
        <authorList>
            <person name="Wilson W.C."/>
            <person name="Ruder M.G."/>
            <person name="Jasperson D."/>
            <person name="Smith T.P."/>
            <person name="Naraghi-Arani P."/>
            <person name="Lenhoff R."/>
            <person name="Stallknecht D.E."/>
            <person name="Valdivia-Granda W.A."/>
            <person name="Sheoran D."/>
        </authorList>
    </citation>
    <scope>NUCLEOTIDE SEQUENCE [LARGE SCALE GENOMIC DNA]</scope>
    <source>
        <strain evidence="7">EHDV1/SV-123</strain>
    </source>
</reference>
<dbReference type="Pfam" id="PF00898">
    <property type="entry name" value="Orbi_VP2"/>
    <property type="match status" value="1"/>
</dbReference>
<keyword evidence="5" id="KW-0946">Virion</keyword>
<dbReference type="GO" id="GO:0005198">
    <property type="term" value="F:structural molecule activity"/>
    <property type="evidence" value="ECO:0007669"/>
    <property type="project" value="InterPro"/>
</dbReference>
<evidence type="ECO:0000313" key="8">
    <source>
        <dbReference type="Proteomes" id="UP000162947"/>
    </source>
</evidence>
<keyword evidence="6" id="KW-1153">Inner capsid protein</keyword>
<name>A0A1B0UGE1_9REOV</name>
<evidence type="ECO:0000256" key="5">
    <source>
        <dbReference type="ARBA" id="ARBA00022844"/>
    </source>
</evidence>
<comment type="similarity">
    <text evidence="2">Belongs to the orbivirus VP2 family.</text>
</comment>
<evidence type="ECO:0000256" key="1">
    <source>
        <dbReference type="ARBA" id="ARBA00004328"/>
    </source>
</evidence>
<evidence type="ECO:0000256" key="6">
    <source>
        <dbReference type="ARBA" id="ARBA00022996"/>
    </source>
</evidence>
<evidence type="ECO:0000313" key="7">
    <source>
        <dbReference type="EMBL" id="ALX38716.1"/>
    </source>
</evidence>
<evidence type="ECO:0000256" key="4">
    <source>
        <dbReference type="ARBA" id="ARBA00022561"/>
    </source>
</evidence>
<dbReference type="EMBL" id="KU140739">
    <property type="protein sequence ID" value="ALX38716.1"/>
    <property type="molecule type" value="Genomic_RNA"/>
</dbReference>
<comment type="subcellular location">
    <subcellularLocation>
        <location evidence="1">Virion</location>
    </subcellularLocation>
</comment>
<sequence>MEDINLTIFSDDALPHAMVVDDYVIAIKRNPNGTFLEPHQMYDRYTQEFLQGKARDVLRQNGRDGYKLIIPEALSTGIIRYENKTKGAQSEVELENQLRSSIRHQRVKPRMDEAHRKLQIELRGGQILLHPRIAESIEFSIISKENATCSHTPVNCAYEVLLSGGINVGTGTCYDLSSRLKLRVIGDVDRHRRSMQNVLGRVIHTGDPKIINRVNQIGSQQFIDRAIGPDKFELKREIFDRLKALDVDVRKVIREEEASAELDEMGRRWMRDQNVNIVNDIIQSLVKKGSRSEKLAHRNEQGMQARFRRTIATNLRDQRQGKEVLNIRGTRGQPEEKKFAAVLLMTGCDIVERAIWSNEETAILRGLYAYAHDKLGCVYRAMKKDFVWSIRPTYTDRCAGVCDRKRTIMVREDYFDLQREENDSVYKWIITEWDKNDVIISAKNGYLYSKYSGEDEDDILVHEIDDRLYTAMIDRILINGWIEKEGLSQIIKEEVRLESFDFTKDAYVDEAGFLVLPEYYDRVIASNIYDCKFKISRVSITSSSNDDPWDKKTADSIIDEQCLWKIPLPNIIDVRPCFRGDLLTSNSQEYSKRFSGIIDELKKDKEIYDDFIPVQEGVRPCVQGHVCRYAFYRQKLTIFTILKRYYPIERILELTDEEDYEYNLYLDKECYKKESLILNLRSIFSLICFLIDFGYEGREITRGEDEYLKIFNEINYGGHARKEAINKYFPQFYQRLMRVRTSENIEDLLPLAFYQALLLSDPCTDNSEKSSHPLILFCQDKVRVVPIRTATQERGLPLLCCIHIFKFHPGLQMRKKELEDDIKKTLPAIFDYWIELEMKRLDTGDRLRTRAQMVELYYSTNCGGSYETLNFVFPIVHPNKGFIACVISSKGGMGALNEDDVRRRFRRIQSSIQGIFSISIDEEMEIQLHHSGNIQARILEKVFFEHKWHIVQVKLNGKIFENHELITKLMN</sequence>
<organism evidence="7 8">
    <name type="scientific">Epizootic hemorrhagic disease virus</name>
    <dbReference type="NCBI Taxonomy" id="40054"/>
    <lineage>
        <taxon>Viruses</taxon>
        <taxon>Riboviria</taxon>
        <taxon>Orthornavirae</taxon>
        <taxon>Duplornaviricota</taxon>
        <taxon>Resentoviricetes</taxon>
        <taxon>Reovirales</taxon>
        <taxon>Sedoreoviridae</taxon>
        <taxon>Orbivirus</taxon>
        <taxon>Orbivirus ruminantium</taxon>
    </lineage>
</organism>
<proteinExistence type="inferred from homology"/>
<evidence type="ECO:0000256" key="2">
    <source>
        <dbReference type="ARBA" id="ARBA00008722"/>
    </source>
</evidence>